<dbReference type="Pfam" id="PF06831">
    <property type="entry name" value="H2TH"/>
    <property type="match status" value="1"/>
</dbReference>
<comment type="caution">
    <text evidence="11">The sequence shown here is derived from an EMBL/GenBank/DDBJ whole genome shotgun (WGS) entry which is preliminary data.</text>
</comment>
<evidence type="ECO:0000256" key="7">
    <source>
        <dbReference type="ARBA" id="ARBA00023239"/>
    </source>
</evidence>
<dbReference type="PANTHER" id="PTHR22993">
    <property type="entry name" value="FORMAMIDOPYRIMIDINE-DNA GLYCOSYLASE"/>
    <property type="match status" value="1"/>
</dbReference>
<dbReference type="Pfam" id="PF01149">
    <property type="entry name" value="Fapy_DNA_glyco"/>
    <property type="match status" value="1"/>
</dbReference>
<dbReference type="InterPro" id="IPR035937">
    <property type="entry name" value="FPG_N"/>
</dbReference>
<evidence type="ECO:0000256" key="3">
    <source>
        <dbReference type="ARBA" id="ARBA00022763"/>
    </source>
</evidence>
<name>A0ABP9K696_9SPHN</name>
<evidence type="ECO:0000256" key="8">
    <source>
        <dbReference type="ARBA" id="ARBA00023268"/>
    </source>
</evidence>
<proteinExistence type="inferred from homology"/>
<evidence type="ECO:0000256" key="9">
    <source>
        <dbReference type="ARBA" id="ARBA00023295"/>
    </source>
</evidence>
<dbReference type="EMBL" id="BAABHV010000009">
    <property type="protein sequence ID" value="GAA5050871.1"/>
    <property type="molecule type" value="Genomic_DNA"/>
</dbReference>
<protein>
    <submittedName>
        <fullName evidence="11">Formamidopyrimidine-DNA glycosylase</fullName>
    </submittedName>
</protein>
<evidence type="ECO:0000256" key="5">
    <source>
        <dbReference type="ARBA" id="ARBA00023125"/>
    </source>
</evidence>
<dbReference type="PROSITE" id="PS51068">
    <property type="entry name" value="FPG_CAT"/>
    <property type="match status" value="1"/>
</dbReference>
<evidence type="ECO:0000256" key="2">
    <source>
        <dbReference type="ARBA" id="ARBA00009409"/>
    </source>
</evidence>
<comment type="similarity">
    <text evidence="2">Belongs to the FPG family.</text>
</comment>
<dbReference type="SMART" id="SM00898">
    <property type="entry name" value="Fapy_DNA_glyco"/>
    <property type="match status" value="1"/>
</dbReference>
<keyword evidence="6" id="KW-0234">DNA repair</keyword>
<dbReference type="SUPFAM" id="SSF81624">
    <property type="entry name" value="N-terminal domain of MutM-like DNA repair proteins"/>
    <property type="match status" value="1"/>
</dbReference>
<dbReference type="InterPro" id="IPR012319">
    <property type="entry name" value="FPG_cat"/>
</dbReference>
<feature type="domain" description="Formamidopyrimidine-DNA glycosylase catalytic" evidence="10">
    <location>
        <begin position="10"/>
        <end position="123"/>
    </location>
</feature>
<evidence type="ECO:0000256" key="6">
    <source>
        <dbReference type="ARBA" id="ARBA00023204"/>
    </source>
</evidence>
<dbReference type="InterPro" id="IPR015886">
    <property type="entry name" value="H2TH_FPG"/>
</dbReference>
<organism evidence="11 12">
    <name type="scientific">Erythrobacter westpacificensis</name>
    <dbReference type="NCBI Taxonomy" id="1055231"/>
    <lineage>
        <taxon>Bacteria</taxon>
        <taxon>Pseudomonadati</taxon>
        <taxon>Pseudomonadota</taxon>
        <taxon>Alphaproteobacteria</taxon>
        <taxon>Sphingomonadales</taxon>
        <taxon>Erythrobacteraceae</taxon>
        <taxon>Erythrobacter/Porphyrobacter group</taxon>
        <taxon>Erythrobacter</taxon>
    </lineage>
</organism>
<dbReference type="SUPFAM" id="SSF57716">
    <property type="entry name" value="Glucocorticoid receptor-like (DNA-binding domain)"/>
    <property type="match status" value="1"/>
</dbReference>
<sequence length="270" mass="29653">MRVGGSGFMPELPEAEANRRRIESQCLNRTIEEAALGDNVTYIELPGDNERGRLVGRQFTETRRHGKLIFAGSRSGPWICVHLGMTGKLLPFDAPDDPPDHTKFLIRFEGDRRLAFRCPRKLGWVRVIDSPDEEIERIGFGPDALQISEDGFAEVIGGTNGTIKGALMAQKKLAGIGNLWSDEILFQVGVHPETTASDLTDGQLSEMFKVMRDVLTGVCEAGADYSQLPRTWLIADRQDGADCPRCGGSIVKSKVAGRSAFHCDSHQARA</sequence>
<keyword evidence="8" id="KW-0511">Multifunctional enzyme</keyword>
<evidence type="ECO:0000256" key="1">
    <source>
        <dbReference type="ARBA" id="ARBA00001668"/>
    </source>
</evidence>
<dbReference type="InterPro" id="IPR010979">
    <property type="entry name" value="Ribosomal_uS13-like_H2TH"/>
</dbReference>
<dbReference type="Gene3D" id="1.10.8.50">
    <property type="match status" value="1"/>
</dbReference>
<evidence type="ECO:0000256" key="4">
    <source>
        <dbReference type="ARBA" id="ARBA00022801"/>
    </source>
</evidence>
<evidence type="ECO:0000313" key="11">
    <source>
        <dbReference type="EMBL" id="GAA5050871.1"/>
    </source>
</evidence>
<evidence type="ECO:0000259" key="10">
    <source>
        <dbReference type="PROSITE" id="PS51068"/>
    </source>
</evidence>
<keyword evidence="9" id="KW-0326">Glycosidase</keyword>
<dbReference type="Gene3D" id="3.20.190.10">
    <property type="entry name" value="MutM-like, N-terminal"/>
    <property type="match status" value="1"/>
</dbReference>
<dbReference type="SUPFAM" id="SSF46946">
    <property type="entry name" value="S13-like H2TH domain"/>
    <property type="match status" value="1"/>
</dbReference>
<reference evidence="12" key="1">
    <citation type="journal article" date="2019" name="Int. J. Syst. Evol. Microbiol.">
        <title>The Global Catalogue of Microorganisms (GCM) 10K type strain sequencing project: providing services to taxonomists for standard genome sequencing and annotation.</title>
        <authorList>
            <consortium name="The Broad Institute Genomics Platform"/>
            <consortium name="The Broad Institute Genome Sequencing Center for Infectious Disease"/>
            <person name="Wu L."/>
            <person name="Ma J."/>
        </authorList>
    </citation>
    <scope>NUCLEOTIDE SEQUENCE [LARGE SCALE GENOMIC DNA]</scope>
    <source>
        <strain evidence="12">JCM 18014</strain>
    </source>
</reference>
<dbReference type="SMART" id="SM01232">
    <property type="entry name" value="H2TH"/>
    <property type="match status" value="1"/>
</dbReference>
<evidence type="ECO:0000313" key="12">
    <source>
        <dbReference type="Proteomes" id="UP001500518"/>
    </source>
</evidence>
<keyword evidence="3" id="KW-0227">DNA damage</keyword>
<keyword evidence="5" id="KW-0238">DNA-binding</keyword>
<comment type="catalytic activity">
    <reaction evidence="1">
        <text>Hydrolysis of DNA containing ring-opened 7-methylguanine residues, releasing 2,6-diamino-4-hydroxy-5-(N-methyl)formamidopyrimidine.</text>
        <dbReference type="EC" id="3.2.2.23"/>
    </reaction>
</comment>
<keyword evidence="12" id="KW-1185">Reference proteome</keyword>
<keyword evidence="4" id="KW-0378">Hydrolase</keyword>
<accession>A0ABP9K696</accession>
<dbReference type="PANTHER" id="PTHR22993:SF9">
    <property type="entry name" value="FORMAMIDOPYRIMIDINE-DNA GLYCOSYLASE"/>
    <property type="match status" value="1"/>
</dbReference>
<gene>
    <name evidence="11" type="ORF">GCM10023208_10200</name>
</gene>
<keyword evidence="7" id="KW-0456">Lyase</keyword>
<dbReference type="Proteomes" id="UP001500518">
    <property type="component" value="Unassembled WGS sequence"/>
</dbReference>